<keyword evidence="6" id="KW-1015">Disulfide bond</keyword>
<gene>
    <name evidence="14" type="ORF">BdWA1_003435</name>
</gene>
<dbReference type="Pfam" id="PF07992">
    <property type="entry name" value="Pyr_redox_2"/>
    <property type="match status" value="1"/>
</dbReference>
<feature type="binding site" evidence="9">
    <location>
        <position position="219"/>
    </location>
    <ligand>
        <name>NAD(+)</name>
        <dbReference type="ChEBI" id="CHEBI:57540"/>
    </ligand>
</feature>
<comment type="cofactor">
    <cofactor evidence="9 11">
        <name>FAD</name>
        <dbReference type="ChEBI" id="CHEBI:57692"/>
    </cofactor>
    <text evidence="9 11">Binds 1 FAD per subunit.</text>
</comment>
<dbReference type="SUPFAM" id="SSF51905">
    <property type="entry name" value="FAD/NAD(P)-binding domain"/>
    <property type="match status" value="1"/>
</dbReference>
<evidence type="ECO:0000256" key="1">
    <source>
        <dbReference type="ARBA" id="ARBA00007532"/>
    </source>
</evidence>
<evidence type="ECO:0000256" key="7">
    <source>
        <dbReference type="ARBA" id="ARBA00023284"/>
    </source>
</evidence>
<dbReference type="InterPro" id="IPR004099">
    <property type="entry name" value="Pyr_nucl-diS_OxRdtase_dimer"/>
</dbReference>
<evidence type="ECO:0000313" key="14">
    <source>
        <dbReference type="EMBL" id="KAK2195133.1"/>
    </source>
</evidence>
<comment type="catalytic activity">
    <reaction evidence="11">
        <text>N(6)-[(R)-dihydrolipoyl]-L-lysyl-[protein] + NAD(+) = N(6)-[(R)-lipoyl]-L-lysyl-[protein] + NADH + H(+)</text>
        <dbReference type="Rhea" id="RHEA:15045"/>
        <dbReference type="Rhea" id="RHEA-COMP:10474"/>
        <dbReference type="Rhea" id="RHEA-COMP:10475"/>
        <dbReference type="ChEBI" id="CHEBI:15378"/>
        <dbReference type="ChEBI" id="CHEBI:57540"/>
        <dbReference type="ChEBI" id="CHEBI:57945"/>
        <dbReference type="ChEBI" id="CHEBI:83099"/>
        <dbReference type="ChEBI" id="CHEBI:83100"/>
        <dbReference type="EC" id="1.8.1.4"/>
    </reaction>
</comment>
<dbReference type="PIRSF" id="PIRSF000350">
    <property type="entry name" value="Mercury_reductase_MerA"/>
    <property type="match status" value="1"/>
</dbReference>
<keyword evidence="15" id="KW-1185">Reference proteome</keyword>
<dbReference type="InterPro" id="IPR050151">
    <property type="entry name" value="Class-I_Pyr_Nuc-Dis_Oxidored"/>
</dbReference>
<sequence length="477" mass="50805">MKSATTFMFLMINKRGFAAPGKRYDLAIVGGGPGGYTTAIKAAQNGLKVACIDRRSTLGGTCLNVGCIPSKSLLNASHNYHIVKSGLDELNAQVPGANLTRIMDNKTKILNQLNMGIMGLFKKNGIDFIHGNASLVSATEIAVEGHGSIESKNIILAPGSEVTPFAGDLPVDGVRIIVSDDALSLKSVPEKLIVIGGGAIGLELASVYNRLGSKVVVLEYADVLCSVMDIDVSNKIKKILEKQGIEIRTGAKVLNGKGIADGVEINAQGMETLHADVALLAMGRRPYTKDLGLEKLDIAVENGRIVVNDQFCVPNYPNIQAIGDAIMGPMLAHKAEEDGMVALGHLLNKTIGHKDYGAIPSVIYTDPEIAGVGVTEQHLKKQGMEYKKFTFPLAANSRAKIAGDTDGFVKILADLSNVVIGGWIVGPHASEMIHIITMAVSLRLTSEQMTRICFPHPSLTEAIKEACLGIHSKPIHF</sequence>
<comment type="similarity">
    <text evidence="1 11">Belongs to the class-I pyridine nucleotide-disulfide oxidoreductase family.</text>
</comment>
<evidence type="ECO:0000256" key="8">
    <source>
        <dbReference type="PIRSR" id="PIRSR000350-2"/>
    </source>
</evidence>
<dbReference type="PRINTS" id="PR00411">
    <property type="entry name" value="PNDRDTASEI"/>
</dbReference>
<keyword evidence="3 9" id="KW-0274">FAD</keyword>
<evidence type="ECO:0000256" key="4">
    <source>
        <dbReference type="ARBA" id="ARBA00023002"/>
    </source>
</evidence>
<dbReference type="InterPro" id="IPR036188">
    <property type="entry name" value="FAD/NAD-bd_sf"/>
</dbReference>
<dbReference type="GO" id="GO:0006103">
    <property type="term" value="P:2-oxoglutarate metabolic process"/>
    <property type="evidence" value="ECO:0007669"/>
    <property type="project" value="TreeGrafter"/>
</dbReference>
<protein>
    <recommendedName>
        <fullName evidence="11">Dihydrolipoyl dehydrogenase</fullName>
        <ecNumber evidence="11">1.8.1.4</ecNumber>
    </recommendedName>
</protein>
<feature type="binding site" evidence="9">
    <location>
        <position position="71"/>
    </location>
    <ligand>
        <name>FAD</name>
        <dbReference type="ChEBI" id="CHEBI:57692"/>
    </ligand>
</feature>
<dbReference type="InterPro" id="IPR023753">
    <property type="entry name" value="FAD/NAD-binding_dom"/>
</dbReference>
<dbReference type="SUPFAM" id="SSF55424">
    <property type="entry name" value="FAD/NAD-linked reductases, dimerisation (C-terminal) domain"/>
    <property type="match status" value="1"/>
</dbReference>
<evidence type="ECO:0000259" key="12">
    <source>
        <dbReference type="Pfam" id="PF02852"/>
    </source>
</evidence>
<feature type="disulfide bond" description="Redox-active" evidence="10">
    <location>
        <begin position="62"/>
        <end position="67"/>
    </location>
</feature>
<evidence type="ECO:0000256" key="6">
    <source>
        <dbReference type="ARBA" id="ARBA00023157"/>
    </source>
</evidence>
<feature type="domain" description="FAD/NAD(P)-binding" evidence="13">
    <location>
        <begin position="24"/>
        <end position="339"/>
    </location>
</feature>
<dbReference type="Gene3D" id="3.30.390.30">
    <property type="match status" value="1"/>
</dbReference>
<accession>A0AAD9PIP7</accession>
<dbReference type="EMBL" id="JALLKP010000005">
    <property type="protein sequence ID" value="KAK2195133.1"/>
    <property type="molecule type" value="Genomic_DNA"/>
</dbReference>
<keyword evidence="7 11" id="KW-0676">Redox-active center</keyword>
<dbReference type="PROSITE" id="PS00076">
    <property type="entry name" value="PYRIDINE_REDOX_1"/>
    <property type="match status" value="1"/>
</dbReference>
<proteinExistence type="inferred from homology"/>
<evidence type="ECO:0000259" key="13">
    <source>
        <dbReference type="Pfam" id="PF07992"/>
    </source>
</evidence>
<dbReference type="InterPro" id="IPR012999">
    <property type="entry name" value="Pyr_OxRdtase_I_AS"/>
</dbReference>
<feature type="binding site" evidence="9">
    <location>
        <begin position="196"/>
        <end position="203"/>
    </location>
    <ligand>
        <name>NAD(+)</name>
        <dbReference type="ChEBI" id="CHEBI:57540"/>
    </ligand>
</feature>
<dbReference type="GeneID" id="94337732"/>
<feature type="active site" description="Proton acceptor" evidence="8">
    <location>
        <position position="456"/>
    </location>
</feature>
<dbReference type="Proteomes" id="UP001214638">
    <property type="component" value="Unassembled WGS sequence"/>
</dbReference>
<name>A0AAD9PIP7_9APIC</name>
<comment type="miscellaneous">
    <text evidence="11">The active site is a redox-active disulfide bond.</text>
</comment>
<dbReference type="InterPro" id="IPR016156">
    <property type="entry name" value="FAD/NAD-linked_Rdtase_dimer_sf"/>
</dbReference>
<keyword evidence="5 9" id="KW-0520">NAD</keyword>
<evidence type="ECO:0000256" key="9">
    <source>
        <dbReference type="PIRSR" id="PIRSR000350-3"/>
    </source>
</evidence>
<keyword evidence="9" id="KW-0547">Nucleotide-binding</keyword>
<dbReference type="FunFam" id="3.30.390.30:FF:000001">
    <property type="entry name" value="Dihydrolipoyl dehydrogenase"/>
    <property type="match status" value="1"/>
</dbReference>
<evidence type="ECO:0000256" key="2">
    <source>
        <dbReference type="ARBA" id="ARBA00022630"/>
    </source>
</evidence>
<feature type="binding site" evidence="9">
    <location>
        <position position="283"/>
    </location>
    <ligand>
        <name>NAD(+)</name>
        <dbReference type="ChEBI" id="CHEBI:57540"/>
    </ligand>
</feature>
<dbReference type="EC" id="1.8.1.4" evidence="11"/>
<dbReference type="InterPro" id="IPR001100">
    <property type="entry name" value="Pyr_nuc-diS_OxRdtase"/>
</dbReference>
<dbReference type="AlphaFoldDB" id="A0AAD9PIP7"/>
<dbReference type="GO" id="GO:0004148">
    <property type="term" value="F:dihydrolipoyl dehydrogenase (NADH) activity"/>
    <property type="evidence" value="ECO:0007669"/>
    <property type="project" value="UniProtKB-EC"/>
</dbReference>
<evidence type="ECO:0000256" key="11">
    <source>
        <dbReference type="RuleBase" id="RU003692"/>
    </source>
</evidence>
<feature type="domain" description="Pyridine nucleotide-disulphide oxidoreductase dimerisation" evidence="12">
    <location>
        <begin position="359"/>
        <end position="466"/>
    </location>
</feature>
<dbReference type="PRINTS" id="PR00368">
    <property type="entry name" value="FADPNR"/>
</dbReference>
<dbReference type="GO" id="GO:0005739">
    <property type="term" value="C:mitochondrion"/>
    <property type="evidence" value="ECO:0007669"/>
    <property type="project" value="TreeGrafter"/>
</dbReference>
<evidence type="ECO:0000256" key="3">
    <source>
        <dbReference type="ARBA" id="ARBA00022827"/>
    </source>
</evidence>
<feature type="binding site" evidence="9">
    <location>
        <position position="324"/>
    </location>
    <ligand>
        <name>FAD</name>
        <dbReference type="ChEBI" id="CHEBI:57692"/>
    </ligand>
</feature>
<dbReference type="KEGG" id="bdw:94337732"/>
<dbReference type="GO" id="GO:0045252">
    <property type="term" value="C:oxoglutarate dehydrogenase complex"/>
    <property type="evidence" value="ECO:0007669"/>
    <property type="project" value="TreeGrafter"/>
</dbReference>
<dbReference type="PANTHER" id="PTHR22912">
    <property type="entry name" value="DISULFIDE OXIDOREDUCTASE"/>
    <property type="match status" value="1"/>
</dbReference>
<reference evidence="14" key="1">
    <citation type="journal article" date="2023" name="Nat. Microbiol.">
        <title>Babesia duncani multi-omics identifies virulence factors and drug targets.</title>
        <authorList>
            <person name="Singh P."/>
            <person name="Lonardi S."/>
            <person name="Liang Q."/>
            <person name="Vydyam P."/>
            <person name="Khabirova E."/>
            <person name="Fang T."/>
            <person name="Gihaz S."/>
            <person name="Thekkiniath J."/>
            <person name="Munshi M."/>
            <person name="Abel S."/>
            <person name="Ciampossin L."/>
            <person name="Batugedara G."/>
            <person name="Gupta M."/>
            <person name="Lu X.M."/>
            <person name="Lenz T."/>
            <person name="Chakravarty S."/>
            <person name="Cornillot E."/>
            <person name="Hu Y."/>
            <person name="Ma W."/>
            <person name="Gonzalez L.M."/>
            <person name="Sanchez S."/>
            <person name="Estrada K."/>
            <person name="Sanchez-Flores A."/>
            <person name="Montero E."/>
            <person name="Harb O.S."/>
            <person name="Le Roch K.G."/>
            <person name="Mamoun C.B."/>
        </authorList>
    </citation>
    <scope>NUCLEOTIDE SEQUENCE</scope>
    <source>
        <strain evidence="14">WA1</strain>
    </source>
</reference>
<comment type="caution">
    <text evidence="14">The sequence shown here is derived from an EMBL/GenBank/DDBJ whole genome shotgun (WGS) entry which is preliminary data.</text>
</comment>
<dbReference type="Gene3D" id="3.50.50.60">
    <property type="entry name" value="FAD/NAD(P)-binding domain"/>
    <property type="match status" value="2"/>
</dbReference>
<dbReference type="Pfam" id="PF02852">
    <property type="entry name" value="Pyr_redox_dim"/>
    <property type="match status" value="1"/>
</dbReference>
<dbReference type="GO" id="GO:0050660">
    <property type="term" value="F:flavin adenine dinucleotide binding"/>
    <property type="evidence" value="ECO:0007669"/>
    <property type="project" value="InterPro"/>
</dbReference>
<dbReference type="NCBIfam" id="TIGR01350">
    <property type="entry name" value="lipoamide_DH"/>
    <property type="match status" value="1"/>
</dbReference>
<keyword evidence="4 11" id="KW-0560">Oxidoreductase</keyword>
<feature type="binding site" evidence="9">
    <location>
        <begin position="330"/>
        <end position="333"/>
    </location>
    <ligand>
        <name>FAD</name>
        <dbReference type="ChEBI" id="CHEBI:57692"/>
    </ligand>
</feature>
<evidence type="ECO:0000313" key="15">
    <source>
        <dbReference type="Proteomes" id="UP001214638"/>
    </source>
</evidence>
<dbReference type="RefSeq" id="XP_067801976.1">
    <property type="nucleotide sequence ID" value="XM_067948445.1"/>
</dbReference>
<dbReference type="InterPro" id="IPR006258">
    <property type="entry name" value="Lipoamide_DH"/>
</dbReference>
<evidence type="ECO:0000256" key="5">
    <source>
        <dbReference type="ARBA" id="ARBA00023027"/>
    </source>
</evidence>
<organism evidence="14 15">
    <name type="scientific">Babesia duncani</name>
    <dbReference type="NCBI Taxonomy" id="323732"/>
    <lineage>
        <taxon>Eukaryota</taxon>
        <taxon>Sar</taxon>
        <taxon>Alveolata</taxon>
        <taxon>Apicomplexa</taxon>
        <taxon>Aconoidasida</taxon>
        <taxon>Piroplasmida</taxon>
        <taxon>Babesiidae</taxon>
        <taxon>Babesia</taxon>
    </lineage>
</organism>
<keyword evidence="2 11" id="KW-0285">Flavoprotein</keyword>
<dbReference type="PANTHER" id="PTHR22912:SF223">
    <property type="entry name" value="DIHYDROLIPOYL DEHYDROGENASE 1, MITOCHONDRIAL"/>
    <property type="match status" value="1"/>
</dbReference>
<evidence type="ECO:0000256" key="10">
    <source>
        <dbReference type="PIRSR" id="PIRSR000350-4"/>
    </source>
</evidence>